<keyword evidence="5" id="KW-1185">Reference proteome</keyword>
<dbReference type="PANTHER" id="PTHR30469:SF29">
    <property type="entry name" value="BLR2860 PROTEIN"/>
    <property type="match status" value="1"/>
</dbReference>
<dbReference type="Gene3D" id="2.40.50.100">
    <property type="match status" value="1"/>
</dbReference>
<dbReference type="SUPFAM" id="SSF111369">
    <property type="entry name" value="HlyD-like secretion proteins"/>
    <property type="match status" value="1"/>
</dbReference>
<dbReference type="AlphaFoldDB" id="Q0C400"/>
<feature type="transmembrane region" description="Helical" evidence="2">
    <location>
        <begin position="15"/>
        <end position="35"/>
    </location>
</feature>
<dbReference type="KEGG" id="hne:HNE_0816"/>
<gene>
    <name evidence="4" type="ordered locus">HNE_0816</name>
</gene>
<evidence type="ECO:0000313" key="4">
    <source>
        <dbReference type="EMBL" id="ABI77666.1"/>
    </source>
</evidence>
<keyword evidence="2" id="KW-0812">Transmembrane</keyword>
<dbReference type="PANTHER" id="PTHR30469">
    <property type="entry name" value="MULTIDRUG RESISTANCE PROTEIN MDTA"/>
    <property type="match status" value="1"/>
</dbReference>
<evidence type="ECO:0000259" key="3">
    <source>
        <dbReference type="Pfam" id="PF25954"/>
    </source>
</evidence>
<dbReference type="EMBL" id="CP000158">
    <property type="protein sequence ID" value="ABI77666.1"/>
    <property type="molecule type" value="Genomic_DNA"/>
</dbReference>
<dbReference type="Pfam" id="PF25954">
    <property type="entry name" value="Beta-barrel_RND_2"/>
    <property type="match status" value="1"/>
</dbReference>
<keyword evidence="2" id="KW-1133">Transmembrane helix</keyword>
<keyword evidence="2" id="KW-0472">Membrane</keyword>
<sequence>MPYFTTVLPGKISPVNRSVLIAAIILAVILAYFGVRSVMRGSISTEQSVAEASTRSETPQALVVEAQSQLHTIRVAAKGRTAPDKSVTLKSGTSGTVVSTPVREGTFVKAGTLLCGLDVEARSARVQEAEAGRDSARVDYEAAVKLAEKGLTPANREASAKATLDAAEAAVNAAKVELGRTQIRAPFAGVFERRMAEAGDYLSPGGACGLLVDLDPVIVAAEVTEAQAGLLQKDMAADVLLADGRTFPAKLRFVARTANEQTRTFLIEAELETGDAIVAAGITASMTLPAGDVQATLIKPSLLTLSDGGQLGVRHVVDDNVVAFAPVQVIDETPQGAWVTGLPERVLLISMGQDYLNDGVTIKPVPAEGARP</sequence>
<dbReference type="NCBIfam" id="TIGR01730">
    <property type="entry name" value="RND_mfp"/>
    <property type="match status" value="1"/>
</dbReference>
<reference evidence="4 5" key="1">
    <citation type="journal article" date="2006" name="J. Bacteriol.">
        <title>Comparative genomic evidence for a close relationship between the dimorphic prosthecate bacteria Hyphomonas neptunium and Caulobacter crescentus.</title>
        <authorList>
            <person name="Badger J.H."/>
            <person name="Hoover T.R."/>
            <person name="Brun Y.V."/>
            <person name="Weiner R.M."/>
            <person name="Laub M.T."/>
            <person name="Alexandre G."/>
            <person name="Mrazek J."/>
            <person name="Ren Q."/>
            <person name="Paulsen I.T."/>
            <person name="Nelson K.E."/>
            <person name="Khouri H.M."/>
            <person name="Radune D."/>
            <person name="Sosa J."/>
            <person name="Dodson R.J."/>
            <person name="Sullivan S.A."/>
            <person name="Rosovitz M.J."/>
            <person name="Madupu R."/>
            <person name="Brinkac L.M."/>
            <person name="Durkin A.S."/>
            <person name="Daugherty S.C."/>
            <person name="Kothari S.P."/>
            <person name="Giglio M.G."/>
            <person name="Zhou L."/>
            <person name="Haft D.H."/>
            <person name="Selengut J.D."/>
            <person name="Davidsen T.M."/>
            <person name="Yang Q."/>
            <person name="Zafar N."/>
            <person name="Ward N.L."/>
        </authorList>
    </citation>
    <scope>NUCLEOTIDE SEQUENCE [LARGE SCALE GENOMIC DNA]</scope>
    <source>
        <strain evidence="4 5">ATCC 15444</strain>
    </source>
</reference>
<dbReference type="InterPro" id="IPR058792">
    <property type="entry name" value="Beta-barrel_RND_2"/>
</dbReference>
<dbReference type="eggNOG" id="COG0845">
    <property type="taxonomic scope" value="Bacteria"/>
</dbReference>
<feature type="domain" description="CusB-like beta-barrel" evidence="3">
    <location>
        <begin position="219"/>
        <end position="288"/>
    </location>
</feature>
<dbReference type="Proteomes" id="UP000001959">
    <property type="component" value="Chromosome"/>
</dbReference>
<dbReference type="HOGENOM" id="CLU_018816_0_0_5"/>
<evidence type="ECO:0000313" key="5">
    <source>
        <dbReference type="Proteomes" id="UP000001959"/>
    </source>
</evidence>
<dbReference type="Gene3D" id="2.40.30.170">
    <property type="match status" value="1"/>
</dbReference>
<organism evidence="4 5">
    <name type="scientific">Hyphomonas neptunium (strain ATCC 15444)</name>
    <dbReference type="NCBI Taxonomy" id="228405"/>
    <lineage>
        <taxon>Bacteria</taxon>
        <taxon>Pseudomonadati</taxon>
        <taxon>Pseudomonadota</taxon>
        <taxon>Alphaproteobacteria</taxon>
        <taxon>Hyphomonadales</taxon>
        <taxon>Hyphomonadaceae</taxon>
        <taxon>Hyphomonas</taxon>
    </lineage>
</organism>
<dbReference type="STRING" id="228405.HNE_0816"/>
<evidence type="ECO:0000256" key="1">
    <source>
        <dbReference type="ARBA" id="ARBA00009477"/>
    </source>
</evidence>
<dbReference type="GO" id="GO:1990281">
    <property type="term" value="C:efflux pump complex"/>
    <property type="evidence" value="ECO:0007669"/>
    <property type="project" value="TreeGrafter"/>
</dbReference>
<protein>
    <submittedName>
        <fullName evidence="4">Efflux transporter, RND family, MFP subunit</fullName>
    </submittedName>
</protein>
<dbReference type="GO" id="GO:0015562">
    <property type="term" value="F:efflux transmembrane transporter activity"/>
    <property type="evidence" value="ECO:0007669"/>
    <property type="project" value="TreeGrafter"/>
</dbReference>
<dbReference type="Gene3D" id="1.10.287.470">
    <property type="entry name" value="Helix hairpin bin"/>
    <property type="match status" value="1"/>
</dbReference>
<proteinExistence type="inferred from homology"/>
<name>Q0C400_HYPNA</name>
<accession>Q0C400</accession>
<evidence type="ECO:0000256" key="2">
    <source>
        <dbReference type="SAM" id="Phobius"/>
    </source>
</evidence>
<dbReference type="InterPro" id="IPR006143">
    <property type="entry name" value="RND_pump_MFP"/>
</dbReference>
<comment type="similarity">
    <text evidence="1">Belongs to the membrane fusion protein (MFP) (TC 8.A.1) family.</text>
</comment>